<accession>A0A7C4L1D6</accession>
<sequence>MIRGKVLSVRWWLTISLWFFLPAACQTTPLEIEIENQSSLPICEVYISPQHQADFGENQLPEGEMISGGARRSFTLEAGEYDLLVRTCSEETVYSEAKINQNRQVLIGGEGKFPFRVTNQTGHEICYLYITQTEEWGEDHLGKVESILPGSVRLFFLAPAFYHARALDCNENVLGEIQNVNLVDSFDWVISP</sequence>
<gene>
    <name evidence="2" type="ORF">ENT17_13120</name>
</gene>
<organism evidence="2">
    <name type="scientific">Bellilinea caldifistulae</name>
    <dbReference type="NCBI Taxonomy" id="360411"/>
    <lineage>
        <taxon>Bacteria</taxon>
        <taxon>Bacillati</taxon>
        <taxon>Chloroflexota</taxon>
        <taxon>Anaerolineae</taxon>
        <taxon>Anaerolineales</taxon>
        <taxon>Anaerolineaceae</taxon>
        <taxon>Bellilinea</taxon>
    </lineage>
</organism>
<dbReference type="EMBL" id="DSXR01000128">
    <property type="protein sequence ID" value="HGS88537.1"/>
    <property type="molecule type" value="Genomic_DNA"/>
</dbReference>
<proteinExistence type="predicted"/>
<evidence type="ECO:0000256" key="1">
    <source>
        <dbReference type="SAM" id="SignalP"/>
    </source>
</evidence>
<name>A0A7C4L1D6_9CHLR</name>
<dbReference type="AlphaFoldDB" id="A0A7C4L1D6"/>
<comment type="caution">
    <text evidence="2">The sequence shown here is derived from an EMBL/GenBank/DDBJ whole genome shotgun (WGS) entry which is preliminary data.</text>
</comment>
<protein>
    <recommendedName>
        <fullName evidence="3">DUF2846 domain-containing protein</fullName>
    </recommendedName>
</protein>
<keyword evidence="1" id="KW-0732">Signal</keyword>
<feature type="signal peptide" evidence="1">
    <location>
        <begin position="1"/>
        <end position="23"/>
    </location>
</feature>
<evidence type="ECO:0000313" key="2">
    <source>
        <dbReference type="EMBL" id="HGS88537.1"/>
    </source>
</evidence>
<feature type="chain" id="PRO_5027632512" description="DUF2846 domain-containing protein" evidence="1">
    <location>
        <begin position="24"/>
        <end position="192"/>
    </location>
</feature>
<reference evidence="2" key="1">
    <citation type="journal article" date="2020" name="mSystems">
        <title>Genome- and Community-Level Interaction Insights into Carbon Utilization and Element Cycling Functions of Hydrothermarchaeota in Hydrothermal Sediment.</title>
        <authorList>
            <person name="Zhou Z."/>
            <person name="Liu Y."/>
            <person name="Xu W."/>
            <person name="Pan J."/>
            <person name="Luo Z.H."/>
            <person name="Li M."/>
        </authorList>
    </citation>
    <scope>NUCLEOTIDE SEQUENCE [LARGE SCALE GENOMIC DNA]</scope>
    <source>
        <strain evidence="2">SpSt-556</strain>
    </source>
</reference>
<evidence type="ECO:0008006" key="3">
    <source>
        <dbReference type="Google" id="ProtNLM"/>
    </source>
</evidence>